<dbReference type="AlphaFoldDB" id="A0A974BL15"/>
<feature type="domain" description="DUF2726" evidence="1">
    <location>
        <begin position="251"/>
        <end position="301"/>
    </location>
</feature>
<protein>
    <submittedName>
        <fullName evidence="4">DUF2726 domain-containing protein</fullName>
    </submittedName>
</protein>
<dbReference type="InterPro" id="IPR041679">
    <property type="entry name" value="DNA2/NAM7-like_C"/>
</dbReference>
<organism evidence="4 5">
    <name type="scientific">Sedimentibacter hydroxybenzoicus DSM 7310</name>
    <dbReference type="NCBI Taxonomy" id="1123245"/>
    <lineage>
        <taxon>Bacteria</taxon>
        <taxon>Bacillati</taxon>
        <taxon>Bacillota</taxon>
        <taxon>Tissierellia</taxon>
        <taxon>Sedimentibacter</taxon>
    </lineage>
</organism>
<evidence type="ECO:0000259" key="1">
    <source>
        <dbReference type="Pfam" id="PF10881"/>
    </source>
</evidence>
<reference evidence="4" key="1">
    <citation type="submission" date="2020-07" db="EMBL/GenBank/DDBJ databases">
        <title>Genomic analysis of a strain of Sedimentibacter Hydroxybenzoicus DSM7310.</title>
        <authorList>
            <person name="Ma S."/>
        </authorList>
    </citation>
    <scope>NUCLEOTIDE SEQUENCE</scope>
    <source>
        <strain evidence="4">DSM 7310</strain>
    </source>
</reference>
<dbReference type="CDD" id="cd18808">
    <property type="entry name" value="SF1_C_Upf1"/>
    <property type="match status" value="1"/>
</dbReference>
<accession>A0A974BL15</accession>
<evidence type="ECO:0000259" key="2">
    <source>
        <dbReference type="Pfam" id="PF13086"/>
    </source>
</evidence>
<proteinExistence type="predicted"/>
<gene>
    <name evidence="4" type="ORF">HZF24_14225</name>
</gene>
<dbReference type="Gene3D" id="3.40.50.300">
    <property type="entry name" value="P-loop containing nucleotide triphosphate hydrolases"/>
    <property type="match status" value="2"/>
</dbReference>
<dbReference type="PANTHER" id="PTHR10887">
    <property type="entry name" value="DNA2/NAM7 HELICASE FAMILY"/>
    <property type="match status" value="1"/>
</dbReference>
<dbReference type="InterPro" id="IPR024402">
    <property type="entry name" value="DUF2726"/>
</dbReference>
<dbReference type="RefSeq" id="WP_179239000.1">
    <property type="nucleotide sequence ID" value="NZ_JACBNQ010000019.1"/>
</dbReference>
<name>A0A974BL15_SEDHY</name>
<dbReference type="InterPro" id="IPR041677">
    <property type="entry name" value="DNA2/NAM7_AAA_11"/>
</dbReference>
<evidence type="ECO:0000313" key="4">
    <source>
        <dbReference type="EMBL" id="NYB75300.1"/>
    </source>
</evidence>
<comment type="caution">
    <text evidence="4">The sequence shown here is derived from an EMBL/GenBank/DDBJ whole genome shotgun (WGS) entry which is preliminary data.</text>
</comment>
<dbReference type="InterPro" id="IPR047187">
    <property type="entry name" value="SF1_C_Upf1"/>
</dbReference>
<dbReference type="InterPro" id="IPR027417">
    <property type="entry name" value="P-loop_NTPase"/>
</dbReference>
<evidence type="ECO:0000259" key="3">
    <source>
        <dbReference type="Pfam" id="PF13087"/>
    </source>
</evidence>
<feature type="domain" description="DNA2/NAM7 helicase helicase" evidence="2">
    <location>
        <begin position="27"/>
        <end position="93"/>
    </location>
</feature>
<dbReference type="PANTHER" id="PTHR10887:SF495">
    <property type="entry name" value="HELICASE SENATAXIN ISOFORM X1-RELATED"/>
    <property type="match status" value="1"/>
</dbReference>
<dbReference type="CDD" id="cd17934">
    <property type="entry name" value="DEXXQc_Upf1-like"/>
    <property type="match status" value="1"/>
</dbReference>
<dbReference type="SUPFAM" id="SSF52540">
    <property type="entry name" value="P-loop containing nucleoside triphosphate hydrolases"/>
    <property type="match status" value="1"/>
</dbReference>
<dbReference type="EMBL" id="JACBNQ010000019">
    <property type="protein sequence ID" value="NYB75300.1"/>
    <property type="molecule type" value="Genomic_DNA"/>
</dbReference>
<dbReference type="Pfam" id="PF13086">
    <property type="entry name" value="AAA_11"/>
    <property type="match status" value="1"/>
</dbReference>
<dbReference type="InterPro" id="IPR045055">
    <property type="entry name" value="DNA2/NAM7-like"/>
</dbReference>
<feature type="domain" description="DNA2/NAM7 helicase-like C-terminal" evidence="3">
    <location>
        <begin position="118"/>
        <end position="244"/>
    </location>
</feature>
<evidence type="ECO:0000313" key="5">
    <source>
        <dbReference type="Proteomes" id="UP000611629"/>
    </source>
</evidence>
<dbReference type="Pfam" id="PF10881">
    <property type="entry name" value="DUF2726"/>
    <property type="match status" value="1"/>
</dbReference>
<dbReference type="Proteomes" id="UP000611629">
    <property type="component" value="Unassembled WGS sequence"/>
</dbReference>
<keyword evidence="5" id="KW-1185">Reference proteome</keyword>
<sequence length="312" mass="36228">MDIVYLKDKELKLKAFNQYLKDEEKLKLFMRVFPICATTCISAHKLGEPKKYFDMVIIDEASQCNTAISLVPIIRGENLMLVGDPQQLNPVVLLSERDNAILKKKYSAANEYDYISNSIYKTFLACDAVSDEILLSYHYRCHKKIIEFNNKKYYNGKLNIKSSINNEKPLVFIDVEDNNTDIKNTSPTEANKIVKFVEENRDKKIGIITPFVNQKKYIETLLQEKGINDVTCGTVHAFQGDEKEYGKREIPILAIELDGKEHMEDDVVRKRDEKKNAICKKHGFELIRIENSYARRYNYIKDILINYFEGSH</sequence>
<dbReference type="Pfam" id="PF13087">
    <property type="entry name" value="AAA_12"/>
    <property type="match status" value="1"/>
</dbReference>
<dbReference type="GO" id="GO:0004386">
    <property type="term" value="F:helicase activity"/>
    <property type="evidence" value="ECO:0007669"/>
    <property type="project" value="InterPro"/>
</dbReference>